<protein>
    <submittedName>
        <fullName evidence="1">Uncharacterized protein</fullName>
    </submittedName>
</protein>
<organism evidence="1">
    <name type="scientific">Amphimedon queenslandica</name>
    <name type="common">Sponge</name>
    <dbReference type="NCBI Taxonomy" id="400682"/>
    <lineage>
        <taxon>Eukaryota</taxon>
        <taxon>Metazoa</taxon>
        <taxon>Porifera</taxon>
        <taxon>Demospongiae</taxon>
        <taxon>Heteroscleromorpha</taxon>
        <taxon>Haplosclerida</taxon>
        <taxon>Niphatidae</taxon>
        <taxon>Amphimedon</taxon>
    </lineage>
</organism>
<reference evidence="1" key="1">
    <citation type="submission" date="2017-05" db="UniProtKB">
        <authorList>
            <consortium name="EnsemblMetazoa"/>
        </authorList>
    </citation>
    <scope>IDENTIFICATION</scope>
</reference>
<dbReference type="AlphaFoldDB" id="A0A1X7TC36"/>
<name>A0A1X7TC36_AMPQE</name>
<accession>A0A1X7TC36</accession>
<dbReference type="EnsemblMetazoa" id="Aqu2.1.12134_001">
    <property type="protein sequence ID" value="Aqu2.1.12134_001"/>
    <property type="gene ID" value="Aqu2.1.12134"/>
</dbReference>
<proteinExistence type="predicted"/>
<dbReference type="InParanoid" id="A0A1X7TC36"/>
<dbReference type="STRING" id="400682.A0A1X7TC36"/>
<evidence type="ECO:0000313" key="1">
    <source>
        <dbReference type="EnsemblMetazoa" id="Aqu2.1.12134_001"/>
    </source>
</evidence>
<sequence>MESEESSFGCEDLESIIGETDANGHWIIQDTAVPEALEGEGEEEQRGPETIYMYEGRDYSKVDEKDQKTFEELLSVASKLGQILPRIKMRKFYSKFYK</sequence>